<keyword evidence="6" id="KW-0539">Nucleus</keyword>
<keyword evidence="3" id="KW-0677">Repeat</keyword>
<feature type="region of interest" description="Disordered" evidence="10">
    <location>
        <begin position="395"/>
        <end position="472"/>
    </location>
</feature>
<protein>
    <recommendedName>
        <fullName evidence="7">Zinc finger CCHC domain-containing protein 7</fullName>
    </recommendedName>
    <alternativeName>
        <fullName evidence="8">TRAMP-like complex RNA-binding factor ZCCHC7</fullName>
    </alternativeName>
</protein>
<comment type="subcellular location">
    <subcellularLocation>
        <location evidence="1">Nucleus</location>
    </subcellularLocation>
</comment>
<evidence type="ECO:0000256" key="2">
    <source>
        <dbReference type="ARBA" id="ARBA00022723"/>
    </source>
</evidence>
<feature type="compositionally biased region" description="Basic residues" evidence="10">
    <location>
        <begin position="452"/>
        <end position="472"/>
    </location>
</feature>
<feature type="domain" description="CCHC-type" evidence="11">
    <location>
        <begin position="265"/>
        <end position="280"/>
    </location>
</feature>
<gene>
    <name evidence="12" type="ORF">NTJ_07825</name>
</gene>
<dbReference type="PANTHER" id="PTHR46543:SF1">
    <property type="entry name" value="ZINC FINGER CCHC DOMAIN-CONTAINING PROTEIN 7"/>
    <property type="match status" value="1"/>
</dbReference>
<evidence type="ECO:0000256" key="3">
    <source>
        <dbReference type="ARBA" id="ARBA00022737"/>
    </source>
</evidence>
<evidence type="ECO:0000256" key="8">
    <source>
        <dbReference type="ARBA" id="ARBA00043023"/>
    </source>
</evidence>
<dbReference type="InterPro" id="IPR036875">
    <property type="entry name" value="Znf_CCHC_sf"/>
</dbReference>
<dbReference type="SUPFAM" id="SSF57756">
    <property type="entry name" value="Retrovirus zinc finger-like domains"/>
    <property type="match status" value="2"/>
</dbReference>
<dbReference type="InterPro" id="IPR051644">
    <property type="entry name" value="TRAMP_AT-DNA-binding"/>
</dbReference>
<accession>A0ABN7AS30</accession>
<dbReference type="PROSITE" id="PS50158">
    <property type="entry name" value="ZF_CCHC"/>
    <property type="match status" value="3"/>
</dbReference>
<dbReference type="Proteomes" id="UP001307889">
    <property type="component" value="Chromosome 5"/>
</dbReference>
<evidence type="ECO:0000313" key="13">
    <source>
        <dbReference type="Proteomes" id="UP001307889"/>
    </source>
</evidence>
<organism evidence="12 13">
    <name type="scientific">Nesidiocoris tenuis</name>
    <dbReference type="NCBI Taxonomy" id="355587"/>
    <lineage>
        <taxon>Eukaryota</taxon>
        <taxon>Metazoa</taxon>
        <taxon>Ecdysozoa</taxon>
        <taxon>Arthropoda</taxon>
        <taxon>Hexapoda</taxon>
        <taxon>Insecta</taxon>
        <taxon>Pterygota</taxon>
        <taxon>Neoptera</taxon>
        <taxon>Paraneoptera</taxon>
        <taxon>Hemiptera</taxon>
        <taxon>Heteroptera</taxon>
        <taxon>Panheteroptera</taxon>
        <taxon>Cimicomorpha</taxon>
        <taxon>Miridae</taxon>
        <taxon>Dicyphina</taxon>
        <taxon>Nesidiocoris</taxon>
    </lineage>
</organism>
<feature type="domain" description="CCHC-type" evidence="11">
    <location>
        <begin position="244"/>
        <end position="260"/>
    </location>
</feature>
<evidence type="ECO:0000256" key="10">
    <source>
        <dbReference type="SAM" id="MobiDB-lite"/>
    </source>
</evidence>
<name>A0ABN7AS30_9HEMI</name>
<evidence type="ECO:0000256" key="9">
    <source>
        <dbReference type="PROSITE-ProRule" id="PRU00047"/>
    </source>
</evidence>
<dbReference type="InterPro" id="IPR001878">
    <property type="entry name" value="Znf_CCHC"/>
</dbReference>
<dbReference type="PANTHER" id="PTHR46543">
    <property type="entry name" value="ZINC FINGER CCHC DOMAIN-CONTAINING PROTEIN 7"/>
    <property type="match status" value="1"/>
</dbReference>
<evidence type="ECO:0000313" key="12">
    <source>
        <dbReference type="EMBL" id="BES95016.1"/>
    </source>
</evidence>
<keyword evidence="5" id="KW-0862">Zinc</keyword>
<evidence type="ECO:0000256" key="7">
    <source>
        <dbReference type="ARBA" id="ARBA00041190"/>
    </source>
</evidence>
<keyword evidence="13" id="KW-1185">Reference proteome</keyword>
<evidence type="ECO:0000256" key="1">
    <source>
        <dbReference type="ARBA" id="ARBA00004123"/>
    </source>
</evidence>
<dbReference type="Gene3D" id="4.10.60.10">
    <property type="entry name" value="Zinc finger, CCHC-type"/>
    <property type="match status" value="2"/>
</dbReference>
<proteinExistence type="predicted"/>
<evidence type="ECO:0000256" key="5">
    <source>
        <dbReference type="ARBA" id="ARBA00022833"/>
    </source>
</evidence>
<feature type="domain" description="CCHC-type" evidence="11">
    <location>
        <begin position="308"/>
        <end position="323"/>
    </location>
</feature>
<reference evidence="12 13" key="1">
    <citation type="submission" date="2023-09" db="EMBL/GenBank/DDBJ databases">
        <title>Nesidiocoris tenuis whole genome shotgun sequence.</title>
        <authorList>
            <person name="Shibata T."/>
            <person name="Shimoda M."/>
            <person name="Kobayashi T."/>
            <person name="Uehara T."/>
        </authorList>
    </citation>
    <scope>NUCLEOTIDE SEQUENCE [LARGE SCALE GENOMIC DNA]</scope>
    <source>
        <strain evidence="12 13">Japan</strain>
    </source>
</reference>
<evidence type="ECO:0000259" key="11">
    <source>
        <dbReference type="PROSITE" id="PS50158"/>
    </source>
</evidence>
<evidence type="ECO:0000256" key="4">
    <source>
        <dbReference type="ARBA" id="ARBA00022771"/>
    </source>
</evidence>
<dbReference type="EMBL" id="AP028913">
    <property type="protein sequence ID" value="BES95016.1"/>
    <property type="molecule type" value="Genomic_DNA"/>
</dbReference>
<keyword evidence="2" id="KW-0479">Metal-binding</keyword>
<sequence length="472" mass="54131">MEFLSSSGSDEDCDEKEVEEELYSVLHYNDFSQGIPAELLDKYEICSDSKEFRISLKPKCRAEARPVDDESGPSSRTYESDDSVIVKDVEREIVVLDDSEVEVTPTGLGDRTLEKVVEEYDAESDASCVEVGEITRKRKFSESSVICLTSDDELGLSLNTTEGGGFGGYDSDGNISDVVERSNFQWQDVASPSTWTDEMRKYYNSPCLRLRYFDHEKIRREIAGDGDWAVSRRDLYPDKRWRPRCNMCRQTGHGSRDCPKQFPTCHMCGTDGHTNLDCPNGICLQCGEESYEYTASCRGCSNLKNVECFHCKKTGHLSRTCPEKWREYHSTTDSTLKTPKKRSQPARIVPCCNCGSAKHTFDQCKEQTMASCTKGLPAYSWLFGKGDGSEWRFSPNVTWPPAKRPRFSDRPRNHGFTHMRPKGRPKDRPYKRRSCRPNESPNGLPWMFHQTPQRRKRPKQRPKKKKNRQMEN</sequence>
<feature type="compositionally biased region" description="Basic residues" evidence="10">
    <location>
        <begin position="413"/>
        <end position="435"/>
    </location>
</feature>
<evidence type="ECO:0000256" key="6">
    <source>
        <dbReference type="ARBA" id="ARBA00023242"/>
    </source>
</evidence>
<dbReference type="SMART" id="SM00343">
    <property type="entry name" value="ZnF_C2HC"/>
    <property type="match status" value="4"/>
</dbReference>
<keyword evidence="4 9" id="KW-0863">Zinc-finger</keyword>